<dbReference type="PANTHER" id="PTHR47027">
    <property type="entry name" value="REVERSE TRANSCRIPTASE DOMAIN-CONTAINING PROTEIN"/>
    <property type="match status" value="1"/>
</dbReference>
<proteinExistence type="predicted"/>
<accession>A0A183NM79</accession>
<dbReference type="Pfam" id="PF00078">
    <property type="entry name" value="RVT_1"/>
    <property type="match status" value="1"/>
</dbReference>
<dbReference type="PANTHER" id="PTHR47027:SF25">
    <property type="entry name" value="REVERSE TRANSCRIPTASE DOMAIN-CONTAINING PROTEIN"/>
    <property type="match status" value="1"/>
</dbReference>
<protein>
    <submittedName>
        <fullName evidence="1">Uncharacterized protein</fullName>
    </submittedName>
</protein>
<name>A0A183NM79_9TREM</name>
<keyword evidence="2" id="KW-1185">Reference proteome</keyword>
<dbReference type="Proteomes" id="UP000269396">
    <property type="component" value="Unassembled WGS sequence"/>
</dbReference>
<evidence type="ECO:0000313" key="1">
    <source>
        <dbReference type="EMBL" id="VDO93153.1"/>
    </source>
</evidence>
<dbReference type="AlphaFoldDB" id="A0A183NM79"/>
<sequence length="121" mass="14244">MDWEEGYLIKIAKKDLRKCENYRCITLLSVPRKIFNGVLLNRTKDSVGVQLPDQQAKFHKDRSCTDRIATLGITVEQSVERNLSLYINFIDYDKAFDSVDRRTLWKLLRHRGVPEEFINII</sequence>
<dbReference type="EMBL" id="UZAL01005437">
    <property type="protein sequence ID" value="VDO93153.1"/>
    <property type="molecule type" value="Genomic_DNA"/>
</dbReference>
<gene>
    <name evidence="1" type="ORF">SMTD_LOCUS3215</name>
</gene>
<evidence type="ECO:0000313" key="2">
    <source>
        <dbReference type="Proteomes" id="UP000269396"/>
    </source>
</evidence>
<organism evidence="1 2">
    <name type="scientific">Schistosoma mattheei</name>
    <dbReference type="NCBI Taxonomy" id="31246"/>
    <lineage>
        <taxon>Eukaryota</taxon>
        <taxon>Metazoa</taxon>
        <taxon>Spiralia</taxon>
        <taxon>Lophotrochozoa</taxon>
        <taxon>Platyhelminthes</taxon>
        <taxon>Trematoda</taxon>
        <taxon>Digenea</taxon>
        <taxon>Strigeidida</taxon>
        <taxon>Schistosomatoidea</taxon>
        <taxon>Schistosomatidae</taxon>
        <taxon>Schistosoma</taxon>
    </lineage>
</organism>
<dbReference type="InterPro" id="IPR000477">
    <property type="entry name" value="RT_dom"/>
</dbReference>
<reference evidence="1 2" key="1">
    <citation type="submission" date="2018-11" db="EMBL/GenBank/DDBJ databases">
        <authorList>
            <consortium name="Pathogen Informatics"/>
        </authorList>
    </citation>
    <scope>NUCLEOTIDE SEQUENCE [LARGE SCALE GENOMIC DNA]</scope>
    <source>
        <strain>Denwood</strain>
        <strain evidence="2">Zambia</strain>
    </source>
</reference>